<organism evidence="6 7">
    <name type="scientific">Dictyostelium firmibasis</name>
    <dbReference type="NCBI Taxonomy" id="79012"/>
    <lineage>
        <taxon>Eukaryota</taxon>
        <taxon>Amoebozoa</taxon>
        <taxon>Evosea</taxon>
        <taxon>Eumycetozoa</taxon>
        <taxon>Dictyostelia</taxon>
        <taxon>Dictyosteliales</taxon>
        <taxon>Dictyosteliaceae</taxon>
        <taxon>Dictyostelium</taxon>
    </lineage>
</organism>
<dbReference type="SUPFAM" id="SSF54001">
    <property type="entry name" value="Cysteine proteinases"/>
    <property type="match status" value="1"/>
</dbReference>
<dbReference type="GO" id="GO:0010273">
    <property type="term" value="P:detoxification of copper ion"/>
    <property type="evidence" value="ECO:0007669"/>
    <property type="project" value="TreeGrafter"/>
</dbReference>
<reference evidence="6 7" key="1">
    <citation type="submission" date="2023-11" db="EMBL/GenBank/DDBJ databases">
        <title>Dfirmibasis_genome.</title>
        <authorList>
            <person name="Edelbroek B."/>
            <person name="Kjellin J."/>
            <person name="Jerlstrom-Hultqvist J."/>
            <person name="Soderbom F."/>
        </authorList>
    </citation>
    <scope>NUCLEOTIDE SEQUENCE [LARGE SCALE GENOMIC DNA]</scope>
    <source>
        <strain evidence="6 7">TNS-C-14</strain>
    </source>
</reference>
<dbReference type="EC" id="2.3.2.15" evidence="1"/>
<evidence type="ECO:0000259" key="5">
    <source>
        <dbReference type="PROSITE" id="PS51443"/>
    </source>
</evidence>
<name>A0AAN7UEN4_9MYCE</name>
<accession>A0AAN7UEN4</accession>
<gene>
    <name evidence="6" type="ORF">RB653_009637</name>
</gene>
<keyword evidence="2" id="KW-0104">Cadmium</keyword>
<dbReference type="Gene3D" id="3.90.70.30">
    <property type="entry name" value="Phytochelatin synthase, N-terminal domain"/>
    <property type="match status" value="1"/>
</dbReference>
<dbReference type="AlphaFoldDB" id="A0AAN7UEN4"/>
<dbReference type="PANTHER" id="PTHR33447">
    <property type="entry name" value="GLUTATHIONE GAMMA-GLUTAMYLCYSTEINYLTRANSFERASE"/>
    <property type="match status" value="1"/>
</dbReference>
<dbReference type="InterPro" id="IPR007719">
    <property type="entry name" value="PCS_N"/>
</dbReference>
<dbReference type="PANTHER" id="PTHR33447:SF2">
    <property type="entry name" value="GLUTATHIONE GAMMA-GLUTAMYLCYSTEINYLTRANSFERASE"/>
    <property type="match status" value="1"/>
</dbReference>
<evidence type="ECO:0000256" key="3">
    <source>
        <dbReference type="ARBA" id="ARBA00022679"/>
    </source>
</evidence>
<comment type="caution">
    <text evidence="6">The sequence shown here is derived from an EMBL/GenBank/DDBJ whole genome shotgun (WGS) entry which is preliminary data.</text>
</comment>
<evidence type="ECO:0000256" key="2">
    <source>
        <dbReference type="ARBA" id="ARBA00022539"/>
    </source>
</evidence>
<protein>
    <recommendedName>
        <fullName evidence="1">glutathione gamma-glutamylcysteinyltransferase</fullName>
        <ecNumber evidence="1">2.3.2.15</ecNumber>
    </recommendedName>
</protein>
<keyword evidence="7" id="KW-1185">Reference proteome</keyword>
<evidence type="ECO:0000256" key="4">
    <source>
        <dbReference type="ARBA" id="ARBA00022723"/>
    </source>
</evidence>
<evidence type="ECO:0000313" key="7">
    <source>
        <dbReference type="Proteomes" id="UP001344447"/>
    </source>
</evidence>
<evidence type="ECO:0000256" key="1">
    <source>
        <dbReference type="ARBA" id="ARBA00012468"/>
    </source>
</evidence>
<dbReference type="Proteomes" id="UP001344447">
    <property type="component" value="Unassembled WGS sequence"/>
</dbReference>
<dbReference type="FunFam" id="3.90.70.30:FF:000001">
    <property type="entry name" value="Glutathione gamma-glutamylcysteinyltransferase 1"/>
    <property type="match status" value="1"/>
</dbReference>
<dbReference type="GO" id="GO:0046872">
    <property type="term" value="F:metal ion binding"/>
    <property type="evidence" value="ECO:0007669"/>
    <property type="project" value="UniProtKB-KW"/>
</dbReference>
<dbReference type="EMBL" id="JAVFKY010000003">
    <property type="protein sequence ID" value="KAK5579948.1"/>
    <property type="molecule type" value="Genomic_DNA"/>
</dbReference>
<feature type="domain" description="Peptidase C83" evidence="5">
    <location>
        <begin position="112"/>
        <end position="331"/>
    </location>
</feature>
<dbReference type="GO" id="GO:0098849">
    <property type="term" value="P:cellular detoxification of cadmium ion"/>
    <property type="evidence" value="ECO:0007669"/>
    <property type="project" value="TreeGrafter"/>
</dbReference>
<dbReference type="Pfam" id="PF05023">
    <property type="entry name" value="Phytochelatin"/>
    <property type="match status" value="1"/>
</dbReference>
<keyword evidence="3" id="KW-0808">Transferase</keyword>
<dbReference type="PROSITE" id="PS51443">
    <property type="entry name" value="PCS"/>
    <property type="match status" value="1"/>
</dbReference>
<keyword evidence="4" id="KW-0479">Metal-binding</keyword>
<dbReference type="InterPro" id="IPR040409">
    <property type="entry name" value="PCS-like"/>
</dbReference>
<sequence>MNGQLLIKQLKRCTNSCYCTHNCAKQLSANFSTKNSNNNNNINRGLFQQNNINKENNGGINFSSAAPAIKLSSPKIITTNVSCSSCKSVEPNPPPILSVQQPIQPLQSAQPKPVVSFYKRNLPSHLVEFSSDEGKKLFREALANGHMEGYFSLAEQFVSQSDPAFCGLATLAMVLNALKIDPNRLWKGPWRWFAEDMLDCCIPIESVKKRGITFTEFSCLSKCNGANIKPYRGDESDINQFRNSIIEASSKQGIHLVMSYSRKVLGQTGSGHYSPIGGYHKERDLALVLDVARFKYSPHWVPVEVLWESMKALDNETNRPRGYYLISKNPSYEPSFCRIKNTLSWSSVADQFLKGFPTLLAENNPSDYRDVIETLFKTLPPETPYVLCAYSHELHKQLMIGDKDHDSLYNDINSGNFNLNNSSCCIDTCDDINHQHNNDNSNNNLNVNNNEENNDKKVNKWEKFFDQITKNSLAFKVINQLIEDGRIKWKVNHQHNQHGTSQEICHDYPTQLATFMFLAFPSHVYSRLSTTVRDKLAEIRNLDGLNANVIAEIMKVREEMFLVGRSACECSPEDQIGCGSQKS</sequence>
<dbReference type="InterPro" id="IPR038156">
    <property type="entry name" value="PCS_N_sf"/>
</dbReference>
<dbReference type="GO" id="GO:0046938">
    <property type="term" value="P:phytochelatin biosynthetic process"/>
    <property type="evidence" value="ECO:0007669"/>
    <property type="project" value="InterPro"/>
</dbReference>
<dbReference type="InterPro" id="IPR038765">
    <property type="entry name" value="Papain-like_cys_pep_sf"/>
</dbReference>
<evidence type="ECO:0000313" key="6">
    <source>
        <dbReference type="EMBL" id="KAK5579948.1"/>
    </source>
</evidence>
<dbReference type="GO" id="GO:0016756">
    <property type="term" value="F:glutathione gamma-glutamylcysteinyltransferase activity"/>
    <property type="evidence" value="ECO:0007669"/>
    <property type="project" value="UniProtKB-EC"/>
</dbReference>
<proteinExistence type="predicted"/>